<gene>
    <name evidence="2" type="ORF">SAMN05192560_1962</name>
</gene>
<protein>
    <submittedName>
        <fullName evidence="2">Phosphohistidine phosphatase, SixA</fullName>
    </submittedName>
</protein>
<dbReference type="PANTHER" id="PTHR20935:SF1">
    <property type="entry name" value="SLL1549 PROTEIN"/>
    <property type="match status" value="1"/>
</dbReference>
<sequence>MLSAKIEGHSQLGNKVMDIILWRHAEAEEGSPDLARKLTSHGEQQAAKMAAWLKQHMPGNTRIIASPAQRTQQTAKSLGMEFTTLDALAPGASPQALLEAAGWPLSKGSVLVIGHQPTLGMAAAYAMTRRTQYWSVRKGAIWWIANRRRGEEEQTVLRAMLTPELL</sequence>
<dbReference type="Gene3D" id="3.40.50.1240">
    <property type="entry name" value="Phosphoglycerate mutase-like"/>
    <property type="match status" value="1"/>
</dbReference>
<dbReference type="GO" id="GO:0016787">
    <property type="term" value="F:hydrolase activity"/>
    <property type="evidence" value="ECO:0007669"/>
    <property type="project" value="UniProtKB-KW"/>
</dbReference>
<dbReference type="Proteomes" id="UP000198305">
    <property type="component" value="Unassembled WGS sequence"/>
</dbReference>
<dbReference type="Pfam" id="PF00300">
    <property type="entry name" value="His_Phos_1"/>
    <property type="match status" value="1"/>
</dbReference>
<dbReference type="AlphaFoldDB" id="A0A239ALR4"/>
<accession>A0A239ALR4</accession>
<dbReference type="InterPro" id="IPR013078">
    <property type="entry name" value="His_Pase_superF_clade-1"/>
</dbReference>
<dbReference type="InterPro" id="IPR029033">
    <property type="entry name" value="His_PPase_superfam"/>
</dbReference>
<evidence type="ECO:0000256" key="1">
    <source>
        <dbReference type="ARBA" id="ARBA00022801"/>
    </source>
</evidence>
<organism evidence="2 3">
    <name type="scientific">Methylobacillus rhizosphaerae</name>
    <dbReference type="NCBI Taxonomy" id="551994"/>
    <lineage>
        <taxon>Bacteria</taxon>
        <taxon>Pseudomonadati</taxon>
        <taxon>Pseudomonadota</taxon>
        <taxon>Betaproteobacteria</taxon>
        <taxon>Nitrosomonadales</taxon>
        <taxon>Methylophilaceae</taxon>
        <taxon>Methylobacillus</taxon>
    </lineage>
</organism>
<dbReference type="CDD" id="cd07067">
    <property type="entry name" value="HP_PGM_like"/>
    <property type="match status" value="1"/>
</dbReference>
<proteinExistence type="predicted"/>
<keyword evidence="1" id="KW-0378">Hydrolase</keyword>
<evidence type="ECO:0000313" key="3">
    <source>
        <dbReference type="Proteomes" id="UP000198305"/>
    </source>
</evidence>
<dbReference type="PANTHER" id="PTHR20935">
    <property type="entry name" value="PHOSPHOGLYCERATE MUTASE-RELATED"/>
    <property type="match status" value="1"/>
</dbReference>
<dbReference type="InterPro" id="IPR051021">
    <property type="entry name" value="Mito_Ser/Thr_phosphatase"/>
</dbReference>
<keyword evidence="3" id="KW-1185">Reference proteome</keyword>
<evidence type="ECO:0000313" key="2">
    <source>
        <dbReference type="EMBL" id="SNR96004.1"/>
    </source>
</evidence>
<reference evidence="3" key="1">
    <citation type="submission" date="2017-06" db="EMBL/GenBank/DDBJ databases">
        <authorList>
            <person name="Varghese N."/>
            <person name="Submissions S."/>
        </authorList>
    </citation>
    <scope>NUCLEOTIDE SEQUENCE [LARGE SCALE GENOMIC DNA]</scope>
    <source>
        <strain evidence="3">Ca-68</strain>
    </source>
</reference>
<dbReference type="SMART" id="SM00855">
    <property type="entry name" value="PGAM"/>
    <property type="match status" value="1"/>
</dbReference>
<dbReference type="SUPFAM" id="SSF53254">
    <property type="entry name" value="Phosphoglycerate mutase-like"/>
    <property type="match status" value="1"/>
</dbReference>
<dbReference type="EMBL" id="FZOA01000008">
    <property type="protein sequence ID" value="SNR96004.1"/>
    <property type="molecule type" value="Genomic_DNA"/>
</dbReference>
<name>A0A239ALR4_9PROT</name>